<dbReference type="AlphaFoldDB" id="A0A540NH39"/>
<accession>A0A540NH39</accession>
<organism evidence="2 3">
    <name type="scientific">Malus baccata</name>
    <name type="common">Siberian crab apple</name>
    <name type="synonym">Pyrus baccata</name>
    <dbReference type="NCBI Taxonomy" id="106549"/>
    <lineage>
        <taxon>Eukaryota</taxon>
        <taxon>Viridiplantae</taxon>
        <taxon>Streptophyta</taxon>
        <taxon>Embryophyta</taxon>
        <taxon>Tracheophyta</taxon>
        <taxon>Spermatophyta</taxon>
        <taxon>Magnoliopsida</taxon>
        <taxon>eudicotyledons</taxon>
        <taxon>Gunneridae</taxon>
        <taxon>Pentapetalae</taxon>
        <taxon>rosids</taxon>
        <taxon>fabids</taxon>
        <taxon>Rosales</taxon>
        <taxon>Rosaceae</taxon>
        <taxon>Amygdaloideae</taxon>
        <taxon>Maleae</taxon>
        <taxon>Malus</taxon>
    </lineage>
</organism>
<keyword evidence="3" id="KW-1185">Reference proteome</keyword>
<proteinExistence type="predicted"/>
<evidence type="ECO:0000256" key="1">
    <source>
        <dbReference type="SAM" id="MobiDB-lite"/>
    </source>
</evidence>
<comment type="caution">
    <text evidence="2">The sequence shown here is derived from an EMBL/GenBank/DDBJ whole genome shotgun (WGS) entry which is preliminary data.</text>
</comment>
<protein>
    <submittedName>
        <fullName evidence="2">Uncharacterized protein</fullName>
    </submittedName>
</protein>
<name>A0A540NH39_MALBA</name>
<gene>
    <name evidence="2" type="ORF">C1H46_004064</name>
</gene>
<reference evidence="2 3" key="1">
    <citation type="journal article" date="2019" name="G3 (Bethesda)">
        <title>Sequencing of a Wild Apple (Malus baccata) Genome Unravels the Differences Between Cultivated and Wild Apple Species Regarding Disease Resistance and Cold Tolerance.</title>
        <authorList>
            <person name="Chen X."/>
        </authorList>
    </citation>
    <scope>NUCLEOTIDE SEQUENCE [LARGE SCALE GENOMIC DNA]</scope>
    <source>
        <strain evidence="3">cv. Shandingzi</strain>
        <tissue evidence="2">Leaves</tissue>
    </source>
</reference>
<dbReference type="Proteomes" id="UP000315295">
    <property type="component" value="Unassembled WGS sequence"/>
</dbReference>
<evidence type="ECO:0000313" key="3">
    <source>
        <dbReference type="Proteomes" id="UP000315295"/>
    </source>
</evidence>
<dbReference type="EMBL" id="VIEB01000043">
    <property type="protein sequence ID" value="TQE10352.1"/>
    <property type="molecule type" value="Genomic_DNA"/>
</dbReference>
<feature type="region of interest" description="Disordered" evidence="1">
    <location>
        <begin position="1"/>
        <end position="25"/>
    </location>
</feature>
<evidence type="ECO:0000313" key="2">
    <source>
        <dbReference type="EMBL" id="TQE10352.1"/>
    </source>
</evidence>
<sequence>MMGAWSDDNEQGSMQSDESSNDEEKVVALVAPIEEVSLSNDDSILNGNEEMTYDELYIKYDTLVDETYSTKVEKIELAKKVTE</sequence>